<sequence>MAPKRGAVAADPASQIEFDSGGMMGQMSELAAESAKKRRAAIYAQAKKSSAAYENQLKRELSSLEEALSKTYAAFRTDDINTEGKIKATWQLVQDDVKDLDRNVCQSFESGDALPQIAQDSEKAMLAFDACELDSKRLHPEQTGPTN</sequence>
<evidence type="ECO:0000313" key="1">
    <source>
        <dbReference type="EMBL" id="CEH15530.1"/>
    </source>
</evidence>
<name>A0A0N7LA41_9BASI</name>
<dbReference type="AlphaFoldDB" id="A0A0N7LA41"/>
<protein>
    <submittedName>
        <fullName evidence="1">Uncharacterized protein</fullName>
    </submittedName>
</protein>
<reference evidence="1 2" key="1">
    <citation type="submission" date="2014-09" db="EMBL/GenBank/DDBJ databases">
        <authorList>
            <person name="Magalhaes I.L.F."/>
            <person name="Oliveira U."/>
            <person name="Santos F.R."/>
            <person name="Vidigal T.H.D.A."/>
            <person name="Brescovit A.D."/>
            <person name="Santos A.J."/>
        </authorList>
    </citation>
    <scope>NUCLEOTIDE SEQUENCE [LARGE SCALE GENOMIC DNA]</scope>
</reference>
<accession>A0A0N7LA41</accession>
<proteinExistence type="predicted"/>
<evidence type="ECO:0000313" key="2">
    <source>
        <dbReference type="Proteomes" id="UP000054845"/>
    </source>
</evidence>
<dbReference type="EMBL" id="CCYA01000264">
    <property type="protein sequence ID" value="CEH15530.1"/>
    <property type="molecule type" value="Genomic_DNA"/>
</dbReference>
<keyword evidence="2" id="KW-1185">Reference proteome</keyword>
<dbReference type="Proteomes" id="UP000054845">
    <property type="component" value="Unassembled WGS sequence"/>
</dbReference>
<organism evidence="1 2">
    <name type="scientific">Ceraceosorus bombacis</name>
    <dbReference type="NCBI Taxonomy" id="401625"/>
    <lineage>
        <taxon>Eukaryota</taxon>
        <taxon>Fungi</taxon>
        <taxon>Dikarya</taxon>
        <taxon>Basidiomycota</taxon>
        <taxon>Ustilaginomycotina</taxon>
        <taxon>Exobasidiomycetes</taxon>
        <taxon>Ceraceosorales</taxon>
        <taxon>Ceraceosoraceae</taxon>
        <taxon>Ceraceosorus</taxon>
    </lineage>
</organism>